<sequence>MDHFTFAGYWERGDAISHAVAYLLLAMSLTSWFFILSKGWMAWRVRRSAHVVRRFWDAPTLRDGVAVVAAGDPEGIYAALAEQGTALAPGAAGASLGIAPGTSLGTSVAHAERVTRLLRDAIHRSTVRLESGLTLLASIASTAPFVGLLGTVWGIYHALAAVSSSGTVEIDKVAGPVGEALIMTGVGLMVAIPAVLAYNGFNRVNRLTLSELDAFAYDLQAYLNQDSR</sequence>
<dbReference type="PANTHER" id="PTHR30625">
    <property type="entry name" value="PROTEIN TOLQ"/>
    <property type="match status" value="1"/>
</dbReference>
<comment type="subcellular location">
    <subcellularLocation>
        <location evidence="1">Cell inner membrane</location>
        <topology evidence="1">Multi-pass membrane protein</topology>
    </subcellularLocation>
    <subcellularLocation>
        <location evidence="12">Membrane</location>
        <topology evidence="12">Multi-pass membrane protein</topology>
    </subcellularLocation>
</comment>
<dbReference type="RefSeq" id="WP_155709664.1">
    <property type="nucleotide sequence ID" value="NZ_BMWU01000020.1"/>
</dbReference>
<keyword evidence="5" id="KW-1003">Cell membrane</keyword>
<feature type="domain" description="MotA/TolQ/ExbB proton channel" evidence="14">
    <location>
        <begin position="109"/>
        <end position="210"/>
    </location>
</feature>
<feature type="transmembrane region" description="Helical" evidence="13">
    <location>
        <begin position="15"/>
        <end position="37"/>
    </location>
</feature>
<dbReference type="Proteomes" id="UP000431684">
    <property type="component" value="Unassembled WGS sequence"/>
</dbReference>
<keyword evidence="10 13" id="KW-0472">Membrane</keyword>
<dbReference type="AlphaFoldDB" id="A0A6I3XE79"/>
<evidence type="ECO:0000256" key="5">
    <source>
        <dbReference type="ARBA" id="ARBA00022475"/>
    </source>
</evidence>
<keyword evidence="6" id="KW-0997">Cell inner membrane</keyword>
<comment type="similarity">
    <text evidence="12">Belongs to the exbB/tolQ family.</text>
</comment>
<evidence type="ECO:0000256" key="12">
    <source>
        <dbReference type="RuleBase" id="RU004057"/>
    </source>
</evidence>
<evidence type="ECO:0000256" key="9">
    <source>
        <dbReference type="ARBA" id="ARBA00022989"/>
    </source>
</evidence>
<keyword evidence="8 12" id="KW-0653">Protein transport</keyword>
<proteinExistence type="inferred from homology"/>
<accession>A0A6I3XE79</accession>
<evidence type="ECO:0000256" key="6">
    <source>
        <dbReference type="ARBA" id="ARBA00022519"/>
    </source>
</evidence>
<protein>
    <recommendedName>
        <fullName evidence="3">Biopolymer transport protein ExbB</fullName>
    </recommendedName>
</protein>
<evidence type="ECO:0000256" key="1">
    <source>
        <dbReference type="ARBA" id="ARBA00004429"/>
    </source>
</evidence>
<evidence type="ECO:0000256" key="2">
    <source>
        <dbReference type="ARBA" id="ARBA00011471"/>
    </source>
</evidence>
<feature type="transmembrane region" description="Helical" evidence="13">
    <location>
        <begin position="180"/>
        <end position="201"/>
    </location>
</feature>
<comment type="subunit">
    <text evidence="2">The accessory proteins ExbB and ExbD seem to form a complex with TonB.</text>
</comment>
<keyword evidence="16" id="KW-1185">Reference proteome</keyword>
<evidence type="ECO:0000259" key="14">
    <source>
        <dbReference type="Pfam" id="PF01618"/>
    </source>
</evidence>
<comment type="function">
    <text evidence="11">Involved in the TonB-dependent energy-dependent transport of various receptor-bound substrates. Protects ExbD from proteolytic degradation and functionally stabilizes TonB.</text>
</comment>
<evidence type="ECO:0000256" key="3">
    <source>
        <dbReference type="ARBA" id="ARBA00022093"/>
    </source>
</evidence>
<evidence type="ECO:0000256" key="7">
    <source>
        <dbReference type="ARBA" id="ARBA00022692"/>
    </source>
</evidence>
<dbReference type="InterPro" id="IPR002898">
    <property type="entry name" value="MotA_ExbB_proton_chnl"/>
</dbReference>
<evidence type="ECO:0000256" key="8">
    <source>
        <dbReference type="ARBA" id="ARBA00022927"/>
    </source>
</evidence>
<keyword evidence="9 13" id="KW-1133">Transmembrane helix</keyword>
<dbReference type="EMBL" id="WNWM01000002">
    <property type="protein sequence ID" value="MUI13906.1"/>
    <property type="molecule type" value="Genomic_DNA"/>
</dbReference>
<dbReference type="GO" id="GO:0005886">
    <property type="term" value="C:plasma membrane"/>
    <property type="evidence" value="ECO:0007669"/>
    <property type="project" value="UniProtKB-SubCell"/>
</dbReference>
<dbReference type="InterPro" id="IPR050790">
    <property type="entry name" value="ExbB/TolQ_transport"/>
</dbReference>
<feature type="transmembrane region" description="Helical" evidence="13">
    <location>
        <begin position="133"/>
        <end position="160"/>
    </location>
</feature>
<organism evidence="15 16">
    <name type="scientific">Pseudoduganella dura</name>
    <dbReference type="NCBI Taxonomy" id="321982"/>
    <lineage>
        <taxon>Bacteria</taxon>
        <taxon>Pseudomonadati</taxon>
        <taxon>Pseudomonadota</taxon>
        <taxon>Betaproteobacteria</taxon>
        <taxon>Burkholderiales</taxon>
        <taxon>Oxalobacteraceae</taxon>
        <taxon>Telluria group</taxon>
        <taxon>Pseudoduganella</taxon>
    </lineage>
</organism>
<evidence type="ECO:0000313" key="16">
    <source>
        <dbReference type="Proteomes" id="UP000431684"/>
    </source>
</evidence>
<dbReference type="GO" id="GO:0017038">
    <property type="term" value="P:protein import"/>
    <property type="evidence" value="ECO:0007669"/>
    <property type="project" value="TreeGrafter"/>
</dbReference>
<evidence type="ECO:0000256" key="11">
    <source>
        <dbReference type="ARBA" id="ARBA00024816"/>
    </source>
</evidence>
<name>A0A6I3XE79_9BURK</name>
<reference evidence="15 16" key="1">
    <citation type="submission" date="2019-11" db="EMBL/GenBank/DDBJ databases">
        <title>Draft Genome Sequences of Six Type Strains of the Genus Massilia.</title>
        <authorList>
            <person name="Miess H."/>
            <person name="Frediansyah A."/>
            <person name="Goeker M."/>
            <person name="Gross H."/>
        </authorList>
    </citation>
    <scope>NUCLEOTIDE SEQUENCE [LARGE SCALE GENOMIC DNA]</scope>
    <source>
        <strain evidence="15 16">DSM 17513</strain>
    </source>
</reference>
<evidence type="ECO:0000256" key="4">
    <source>
        <dbReference type="ARBA" id="ARBA00022448"/>
    </source>
</evidence>
<evidence type="ECO:0000256" key="10">
    <source>
        <dbReference type="ARBA" id="ARBA00023136"/>
    </source>
</evidence>
<keyword evidence="7 13" id="KW-0812">Transmembrane</keyword>
<comment type="caution">
    <text evidence="15">The sequence shown here is derived from an EMBL/GenBank/DDBJ whole genome shotgun (WGS) entry which is preliminary data.</text>
</comment>
<dbReference type="PANTHER" id="PTHR30625:SF14">
    <property type="entry name" value="BIOPOLYMER TRANSPORT PROTEIN EXBB"/>
    <property type="match status" value="1"/>
</dbReference>
<keyword evidence="4 12" id="KW-0813">Transport</keyword>
<evidence type="ECO:0000313" key="15">
    <source>
        <dbReference type="EMBL" id="MUI13906.1"/>
    </source>
</evidence>
<gene>
    <name evidence="15" type="ORF">GJV26_15795</name>
</gene>
<dbReference type="Pfam" id="PF01618">
    <property type="entry name" value="MotA_ExbB"/>
    <property type="match status" value="1"/>
</dbReference>
<dbReference type="OrthoDB" id="9805133at2"/>
<evidence type="ECO:0000256" key="13">
    <source>
        <dbReference type="SAM" id="Phobius"/>
    </source>
</evidence>